<dbReference type="Pfam" id="PF00512">
    <property type="entry name" value="HisKA"/>
    <property type="match status" value="2"/>
</dbReference>
<comment type="caution">
    <text evidence="8">The sequence shown here is derived from an EMBL/GenBank/DDBJ whole genome shotgun (WGS) entry which is preliminary data.</text>
</comment>
<dbReference type="CDD" id="cd17574">
    <property type="entry name" value="REC_OmpR"/>
    <property type="match status" value="1"/>
</dbReference>
<feature type="domain" description="Histidine kinase" evidence="5">
    <location>
        <begin position="358"/>
        <end position="576"/>
    </location>
</feature>
<dbReference type="SUPFAM" id="SSF55874">
    <property type="entry name" value="ATPase domain of HSP90 chaperone/DNA topoisomerase II/histidine kinase"/>
    <property type="match status" value="2"/>
</dbReference>
<reference evidence="8 9" key="1">
    <citation type="submission" date="2024-09" db="EMBL/GenBank/DDBJ databases">
        <authorList>
            <person name="Sun Q."/>
            <person name="Mori K."/>
        </authorList>
    </citation>
    <scope>NUCLEOTIDE SEQUENCE [LARGE SCALE GENOMIC DNA]</scope>
    <source>
        <strain evidence="8 9">JCM 13503</strain>
    </source>
</reference>
<dbReference type="Gene3D" id="3.30.450.20">
    <property type="entry name" value="PAS domain"/>
    <property type="match status" value="2"/>
</dbReference>
<dbReference type="InterPro" id="IPR036097">
    <property type="entry name" value="HisK_dim/P_sf"/>
</dbReference>
<dbReference type="InterPro" id="IPR004358">
    <property type="entry name" value="Sig_transdc_His_kin-like_C"/>
</dbReference>
<keyword evidence="9" id="KW-1185">Reference proteome</keyword>
<feature type="domain" description="Histidine kinase" evidence="5">
    <location>
        <begin position="937"/>
        <end position="1151"/>
    </location>
</feature>
<dbReference type="PROSITE" id="PS50109">
    <property type="entry name" value="HIS_KIN"/>
    <property type="match status" value="2"/>
</dbReference>
<dbReference type="GO" id="GO:0005524">
    <property type="term" value="F:ATP binding"/>
    <property type="evidence" value="ECO:0007669"/>
    <property type="project" value="UniProtKB-KW"/>
</dbReference>
<dbReference type="PROSITE" id="PS50110">
    <property type="entry name" value="RESPONSE_REGULATORY"/>
    <property type="match status" value="1"/>
</dbReference>
<protein>
    <recommendedName>
        <fullName evidence="2">histidine kinase</fullName>
        <ecNumber evidence="2">2.7.13.3</ecNumber>
    </recommendedName>
</protein>
<comment type="catalytic activity">
    <reaction evidence="1">
        <text>ATP + protein L-histidine = ADP + protein N-phospho-L-histidine.</text>
        <dbReference type="EC" id="2.7.13.3"/>
    </reaction>
</comment>
<dbReference type="InterPro" id="IPR011006">
    <property type="entry name" value="CheY-like_superfamily"/>
</dbReference>
<dbReference type="Pfam" id="PF13188">
    <property type="entry name" value="PAS_8"/>
    <property type="match status" value="1"/>
</dbReference>
<accession>A0ABV6ASP2</accession>
<evidence type="ECO:0000313" key="9">
    <source>
        <dbReference type="Proteomes" id="UP001589733"/>
    </source>
</evidence>
<evidence type="ECO:0000256" key="1">
    <source>
        <dbReference type="ARBA" id="ARBA00000085"/>
    </source>
</evidence>
<dbReference type="PANTHER" id="PTHR43547:SF2">
    <property type="entry name" value="HYBRID SIGNAL TRANSDUCTION HISTIDINE KINASE C"/>
    <property type="match status" value="1"/>
</dbReference>
<dbReference type="SUPFAM" id="SSF52172">
    <property type="entry name" value="CheY-like"/>
    <property type="match status" value="1"/>
</dbReference>
<dbReference type="EMBL" id="JBHLYR010000006">
    <property type="protein sequence ID" value="MFB9990523.1"/>
    <property type="molecule type" value="Genomic_DNA"/>
</dbReference>
<dbReference type="Gene3D" id="3.30.450.40">
    <property type="match status" value="1"/>
</dbReference>
<dbReference type="Gene3D" id="3.30.565.10">
    <property type="entry name" value="Histidine kinase-like ATPase, C-terminal domain"/>
    <property type="match status" value="2"/>
</dbReference>
<dbReference type="InterPro" id="IPR036890">
    <property type="entry name" value="HATPase_C_sf"/>
</dbReference>
<dbReference type="InterPro" id="IPR000700">
    <property type="entry name" value="PAS-assoc_C"/>
</dbReference>
<evidence type="ECO:0000256" key="3">
    <source>
        <dbReference type="ARBA" id="ARBA00022553"/>
    </source>
</evidence>
<dbReference type="CDD" id="cd16922">
    <property type="entry name" value="HATPase_EvgS-ArcB-TorS-like"/>
    <property type="match status" value="1"/>
</dbReference>
<dbReference type="PROSITE" id="PS50113">
    <property type="entry name" value="PAC"/>
    <property type="match status" value="1"/>
</dbReference>
<evidence type="ECO:0000256" key="2">
    <source>
        <dbReference type="ARBA" id="ARBA00012438"/>
    </source>
</evidence>
<dbReference type="InterPro" id="IPR003594">
    <property type="entry name" value="HATPase_dom"/>
</dbReference>
<dbReference type="Gene3D" id="1.10.287.130">
    <property type="match status" value="2"/>
</dbReference>
<dbReference type="SUPFAM" id="SSF47384">
    <property type="entry name" value="Homodimeric domain of signal transducing histidine kinase"/>
    <property type="match status" value="2"/>
</dbReference>
<dbReference type="InterPro" id="IPR005467">
    <property type="entry name" value="His_kinase_dom"/>
</dbReference>
<organism evidence="8 9">
    <name type="scientific">Deinococcus oregonensis</name>
    <dbReference type="NCBI Taxonomy" id="1805970"/>
    <lineage>
        <taxon>Bacteria</taxon>
        <taxon>Thermotogati</taxon>
        <taxon>Deinococcota</taxon>
        <taxon>Deinococci</taxon>
        <taxon>Deinococcales</taxon>
        <taxon>Deinococcaceae</taxon>
        <taxon>Deinococcus</taxon>
    </lineage>
</organism>
<dbReference type="RefSeq" id="WP_380004526.1">
    <property type="nucleotide sequence ID" value="NZ_JBHLYR010000006.1"/>
</dbReference>
<keyword evidence="3 4" id="KW-0597">Phosphoprotein</keyword>
<dbReference type="InterPro" id="IPR003661">
    <property type="entry name" value="HisK_dim/P_dom"/>
</dbReference>
<dbReference type="Proteomes" id="UP001589733">
    <property type="component" value="Unassembled WGS sequence"/>
</dbReference>
<dbReference type="SMART" id="SM00388">
    <property type="entry name" value="HisKA"/>
    <property type="match status" value="2"/>
</dbReference>
<feature type="modified residue" description="4-aspartylphosphate" evidence="4">
    <location>
        <position position="679"/>
    </location>
</feature>
<evidence type="ECO:0000259" key="5">
    <source>
        <dbReference type="PROSITE" id="PS50109"/>
    </source>
</evidence>
<keyword evidence="8" id="KW-0547">Nucleotide-binding</keyword>
<evidence type="ECO:0000256" key="4">
    <source>
        <dbReference type="PROSITE-ProRule" id="PRU00169"/>
    </source>
</evidence>
<dbReference type="SUPFAM" id="SSF55781">
    <property type="entry name" value="GAF domain-like"/>
    <property type="match status" value="1"/>
</dbReference>
<gene>
    <name evidence="8" type="ORF">ACFFLM_00785</name>
</gene>
<dbReference type="InterPro" id="IPR029016">
    <property type="entry name" value="GAF-like_dom_sf"/>
</dbReference>
<dbReference type="SMART" id="SM00448">
    <property type="entry name" value="REC"/>
    <property type="match status" value="1"/>
</dbReference>
<sequence length="1152" mass="125928">MTDNIHSQFDAEREVFVGGGEMARRMLAHDWTETPLGAPQHWPPSLKTAVRIMLTSRFAMWMAWGDDLTFFCNDAYLPTLGVKHVWALGARTAQVWAEIWKEIGPRIVHVLNTGEATWDQGLRLLLERSGYPEETYHTFSYSPLANDSGRVTGMLCVVAEESERVVGERRLRVLRDLAARMSEARTTSEVYQAVKASLNTDSHDLPFALVYQPAGPGQAAQRTFVFGLNPEHPAAPTQMDAEEAGAPWPVQAVLTDGRAQLIADLTSCADLPSGPWDRAPTRALALPIARSGGPEPVGVFVAGLNPYRPLDDSYRGFLDLFVGQLAAGLANAAVFENERQRAEALTALDRAKTAFFANASHELRTPLTLMLGPLEDLLTEEQHTLAPPQRATLEMAHRNSLRLLRLVNGLLDFSRLESGEARTSYAPTDLAAFTADLAHSFGDAMERAGLRYVVTTPELPEPVYVDPDLWEKVVLNLLSNAFKFTLTGEVRVSLQAEGQAAVLRVQDSGVGVPGAELPRLFERFHRVEGQPGRSFEGTGIGLALVQEIVELHGGQVEVQSREGEGTTFTVRLPFGSAHLPRERLGAPRELLSTATGALPYVQEALRWLPHAESQLALPESGAAVSPGPRGRILVADDNADLRDYIQGLLAPHHEVQVVADGAAALSAVQEAAPDLVITDVMMPRLDGFGLLQALRAAEATRTLPVIMLSARAGEEARVQGLEAGADDYLVKPFSARELLAKVNANLTLSRVRSEALMREQAYTAQLEARVLERTAALRDALEHSESQALELSAILASLPDAVYVGDLSGIKRANQPALALLGFHELAQLDRPVPDLDAQLVLRDAVTHDRLTEGESPFVKALTGEANQRDVLLRHTTTGEDRVVRIAAAPLRRGMDVVGAVSVVSDMTERTRLQDVLEQANVELKRSNAELERFAYIASHDLQEPIRTVGSFAGLLGRKYGALLDERGQQYLQTIERGAERMKALVDDLLVFSRLNAERPPLSSVNTNEPLREALARLDALARSAGAQIRVQALPQVRGDAPRLAQLFQNLLGNAIKFRRAGVIPEIQVGAQREGDWWTFTVADNGIGISERYQERIFEMFSRLHGRDMYEGTGLGLAICQKIVEGHGGRLWVSSTPDTGSAFHFTLPAEDA</sequence>
<dbReference type="SMART" id="SM00387">
    <property type="entry name" value="HATPase_c"/>
    <property type="match status" value="2"/>
</dbReference>
<feature type="domain" description="PAC" evidence="7">
    <location>
        <begin position="867"/>
        <end position="919"/>
    </location>
</feature>
<dbReference type="InterPro" id="IPR000014">
    <property type="entry name" value="PAS"/>
</dbReference>
<dbReference type="InterPro" id="IPR001789">
    <property type="entry name" value="Sig_transdc_resp-reg_receiver"/>
</dbReference>
<dbReference type="Pfam" id="PF02518">
    <property type="entry name" value="HATPase_c"/>
    <property type="match status" value="2"/>
</dbReference>
<evidence type="ECO:0000259" key="7">
    <source>
        <dbReference type="PROSITE" id="PS50113"/>
    </source>
</evidence>
<name>A0ABV6ASP2_9DEIO</name>
<evidence type="ECO:0000313" key="8">
    <source>
        <dbReference type="EMBL" id="MFB9990523.1"/>
    </source>
</evidence>
<dbReference type="CDD" id="cd00082">
    <property type="entry name" value="HisKA"/>
    <property type="match status" value="2"/>
</dbReference>
<dbReference type="PRINTS" id="PR00344">
    <property type="entry name" value="BCTRLSENSOR"/>
</dbReference>
<evidence type="ECO:0000259" key="6">
    <source>
        <dbReference type="PROSITE" id="PS50110"/>
    </source>
</evidence>
<dbReference type="Pfam" id="PF00072">
    <property type="entry name" value="Response_reg"/>
    <property type="match status" value="1"/>
</dbReference>
<keyword evidence="8" id="KW-0067">ATP-binding</keyword>
<dbReference type="EC" id="2.7.13.3" evidence="2"/>
<proteinExistence type="predicted"/>
<feature type="domain" description="Response regulatory" evidence="6">
    <location>
        <begin position="631"/>
        <end position="746"/>
    </location>
</feature>
<dbReference type="Gene3D" id="3.40.50.2300">
    <property type="match status" value="1"/>
</dbReference>
<dbReference type="PANTHER" id="PTHR43547">
    <property type="entry name" value="TWO-COMPONENT HISTIDINE KINASE"/>
    <property type="match status" value="1"/>
</dbReference>